<keyword evidence="6 13" id="KW-0378">Hydrolase</keyword>
<evidence type="ECO:0000313" key="16">
    <source>
        <dbReference type="Proteomes" id="UP001346869"/>
    </source>
</evidence>
<evidence type="ECO:0000256" key="2">
    <source>
        <dbReference type="ARBA" id="ARBA00012368"/>
    </source>
</evidence>
<dbReference type="AlphaFoldDB" id="A0AAN7XTA6"/>
<dbReference type="PROSITE" id="PS50001">
    <property type="entry name" value="SH2"/>
    <property type="match status" value="1"/>
</dbReference>
<reference evidence="15 16" key="1">
    <citation type="journal article" date="2023" name="Genes (Basel)">
        <title>Chromosome-Level Genome Assembly and Circadian Gene Repertoire of the Patagonia Blennie Eleginops maclovinus-The Closest Ancestral Proxy of Antarctic Cryonotothenioids.</title>
        <authorList>
            <person name="Cheng C.C."/>
            <person name="Rivera-Colon A.G."/>
            <person name="Minhas B.F."/>
            <person name="Wilson L."/>
            <person name="Rayamajhi N."/>
            <person name="Vargas-Chacoff L."/>
            <person name="Catchen J.M."/>
        </authorList>
    </citation>
    <scope>NUCLEOTIDE SEQUENCE [LARGE SCALE GENOMIC DNA]</scope>
    <source>
        <strain evidence="15">JMC-PN-2008</strain>
    </source>
</reference>
<dbReference type="SUPFAM" id="SSF47473">
    <property type="entry name" value="EF-hand"/>
    <property type="match status" value="1"/>
</dbReference>
<dbReference type="InterPro" id="IPR018247">
    <property type="entry name" value="EF_Hand_1_Ca_BS"/>
</dbReference>
<dbReference type="SUPFAM" id="SSF51695">
    <property type="entry name" value="PLC-like phosphodiesterases"/>
    <property type="match status" value="1"/>
</dbReference>
<dbReference type="PRINTS" id="PR00390">
    <property type="entry name" value="PHPHLIPASEC"/>
</dbReference>
<dbReference type="GO" id="GO:0048015">
    <property type="term" value="P:phosphatidylinositol-mediated signaling"/>
    <property type="evidence" value="ECO:0007669"/>
    <property type="project" value="TreeGrafter"/>
</dbReference>
<keyword evidence="10 13" id="KW-0443">Lipid metabolism</keyword>
<evidence type="ECO:0000259" key="14">
    <source>
        <dbReference type="PROSITE" id="PS50001"/>
    </source>
</evidence>
<evidence type="ECO:0000256" key="3">
    <source>
        <dbReference type="ARBA" id="ARBA00022443"/>
    </source>
</evidence>
<dbReference type="GO" id="GO:0051209">
    <property type="term" value="P:release of sequestered calcium ion into cytosol"/>
    <property type="evidence" value="ECO:0007669"/>
    <property type="project" value="TreeGrafter"/>
</dbReference>
<gene>
    <name evidence="15" type="ORF">PBY51_024202</name>
</gene>
<dbReference type="FunFam" id="3.20.20.190:FF:000113">
    <property type="match status" value="1"/>
</dbReference>
<evidence type="ECO:0000256" key="8">
    <source>
        <dbReference type="ARBA" id="ARBA00022963"/>
    </source>
</evidence>
<keyword evidence="5" id="KW-0677">Repeat</keyword>
<evidence type="ECO:0000256" key="6">
    <source>
        <dbReference type="ARBA" id="ARBA00022801"/>
    </source>
</evidence>
<dbReference type="GO" id="GO:0032587">
    <property type="term" value="C:ruffle membrane"/>
    <property type="evidence" value="ECO:0007669"/>
    <property type="project" value="TreeGrafter"/>
</dbReference>
<dbReference type="Pfam" id="PF23329">
    <property type="entry name" value="EF_HAND_1_PLCG"/>
    <property type="match status" value="1"/>
</dbReference>
<evidence type="ECO:0000256" key="13">
    <source>
        <dbReference type="RuleBase" id="RU361133"/>
    </source>
</evidence>
<keyword evidence="9 12" id="KW-0727">SH2 domain</keyword>
<dbReference type="Gene3D" id="3.20.20.190">
    <property type="entry name" value="Phosphatidylinositol (PI) phosphodiesterase"/>
    <property type="match status" value="1"/>
</dbReference>
<dbReference type="FunFam" id="3.20.20.190:FF:000112">
    <property type="match status" value="1"/>
</dbReference>
<feature type="domain" description="SH2" evidence="14">
    <location>
        <begin position="625"/>
        <end position="679"/>
    </location>
</feature>
<dbReference type="EC" id="3.1.4.11" evidence="2 13"/>
<dbReference type="Pfam" id="PF23583">
    <property type="entry name" value="EF_HAND_2_PLCG"/>
    <property type="match status" value="1"/>
</dbReference>
<dbReference type="FunFam" id="3.30.505.10:FF:000011">
    <property type="entry name" value="1-phosphatidylinositol 4,5-bisphosphate phosphodiesterase gamma"/>
    <property type="match status" value="1"/>
</dbReference>
<evidence type="ECO:0000256" key="11">
    <source>
        <dbReference type="ARBA" id="ARBA00023224"/>
    </source>
</evidence>
<sequence length="679" mass="78073">MDRTSRRSRGGGGLQFGGLRIAPLLFADDVVLMASSVCDLQHSLDRFAAECEAAGMRISTSKSEAMVPSRKPMDCPLQVGNEALPQVKEFKYLGVLFSSEGTVEREMGRRIGAAGAVLQSLYRTVVTKRELSQKAKISVYWAIFVPTLTYVDIREIRELRLGKGSRDFERYPEEARKLDAAHCFIVLYGLEFRLRTLSVAAFSEEEVNMWITGLNWLMMDTQRAPAPQQIDRWLRKQFEAMDRSHEGSITVKDVKVLLPQINYRVPNTRFLKDKLQEVEARNDLSYPNFSQLYRTLMFDAQKSIIEQLELSFPLRNVDRPELCQISLYDFQKFLQMDQKESWASDLCRVREFLTGYMRGRSQPEPMLQLDDFLTFLFSKENSVCDPQLSPVIADDMKRPLSQYWISSSHNTYLTGDQFSSESSLEAYARCLRMGCRCIELDCWDGPDDLPIIYHGHTLTSKIKFLDVLHTIKEHAFVTSEYPVVLSIEDHCSVVQQRNMATHFKKVFGDLLLTKPVDNNAEELPSPYQLRRKILIKHKKLVEGTLYEEVSSASYSENDISNSLKNGILYLEDPIDHTWTPHYFVLTSNKIYYSEETSHYQTTDEEDDDEAKEECNNNEQHCAERWFHGKLGGGRDGRQVAEKLLQEYCEGGAKDGTFLVRESETFVGDYTLSFWSVTLK</sequence>
<dbReference type="InterPro" id="IPR001192">
    <property type="entry name" value="PI-PLC_fam"/>
</dbReference>
<evidence type="ECO:0000256" key="7">
    <source>
        <dbReference type="ARBA" id="ARBA00022837"/>
    </source>
</evidence>
<dbReference type="InterPro" id="IPR011992">
    <property type="entry name" value="EF-hand-dom_pair"/>
</dbReference>
<dbReference type="GO" id="GO:0046872">
    <property type="term" value="F:metal ion binding"/>
    <property type="evidence" value="ECO:0007669"/>
    <property type="project" value="UniProtKB-KW"/>
</dbReference>
<dbReference type="PROSITE" id="PS50007">
    <property type="entry name" value="PIPLC_X_DOMAIN"/>
    <property type="match status" value="1"/>
</dbReference>
<dbReference type="Pfam" id="PF00388">
    <property type="entry name" value="PI-PLC-X"/>
    <property type="match status" value="1"/>
</dbReference>
<dbReference type="EMBL" id="JAUZQC010000006">
    <property type="protein sequence ID" value="KAK5869493.1"/>
    <property type="molecule type" value="Genomic_DNA"/>
</dbReference>
<evidence type="ECO:0000313" key="15">
    <source>
        <dbReference type="EMBL" id="KAK5869493.1"/>
    </source>
</evidence>
<comment type="cofactor">
    <cofactor evidence="1">
        <name>Ca(2+)</name>
        <dbReference type="ChEBI" id="CHEBI:29108"/>
    </cofactor>
</comment>
<dbReference type="InterPro" id="IPR017946">
    <property type="entry name" value="PLC-like_Pdiesterase_TIM-brl"/>
</dbReference>
<keyword evidence="16" id="KW-1185">Reference proteome</keyword>
<protein>
    <recommendedName>
        <fullName evidence="2 13">Phosphoinositide phospholipase C</fullName>
        <ecNumber evidence="2 13">3.1.4.11</ecNumber>
    </recommendedName>
</protein>
<dbReference type="GO" id="GO:0046488">
    <property type="term" value="P:phosphatidylinositol metabolic process"/>
    <property type="evidence" value="ECO:0007669"/>
    <property type="project" value="TreeGrafter"/>
</dbReference>
<dbReference type="InterPro" id="IPR036860">
    <property type="entry name" value="SH2_dom_sf"/>
</dbReference>
<dbReference type="PROSITE" id="PS00018">
    <property type="entry name" value="EF_HAND_1"/>
    <property type="match status" value="1"/>
</dbReference>
<keyword evidence="3" id="KW-0728">SH3 domain</keyword>
<evidence type="ECO:0000256" key="10">
    <source>
        <dbReference type="ARBA" id="ARBA00023098"/>
    </source>
</evidence>
<dbReference type="GO" id="GO:0016042">
    <property type="term" value="P:lipid catabolic process"/>
    <property type="evidence" value="ECO:0007669"/>
    <property type="project" value="UniProtKB-KW"/>
</dbReference>
<name>A0AAN7XTA6_ELEMC</name>
<dbReference type="PANTHER" id="PTHR10336:SF79">
    <property type="entry name" value="1-PHOSPHATIDYLINOSITOL 4,5-BISPHOSPHATE PHOSPHODIESTERASE GAMMA"/>
    <property type="match status" value="1"/>
</dbReference>
<keyword evidence="8 13" id="KW-0442">Lipid degradation</keyword>
<evidence type="ECO:0000256" key="9">
    <source>
        <dbReference type="ARBA" id="ARBA00022999"/>
    </source>
</evidence>
<dbReference type="SUPFAM" id="SSF50729">
    <property type="entry name" value="PH domain-like"/>
    <property type="match status" value="1"/>
</dbReference>
<dbReference type="SUPFAM" id="SSF55550">
    <property type="entry name" value="SH2 domain"/>
    <property type="match status" value="1"/>
</dbReference>
<dbReference type="Gene3D" id="2.30.29.30">
    <property type="entry name" value="Pleckstrin-homology domain (PH domain)/Phosphotyrosine-binding domain (PTB)"/>
    <property type="match status" value="2"/>
</dbReference>
<comment type="catalytic activity">
    <reaction evidence="13">
        <text>a 1,2-diacyl-sn-glycero-3-phospho-(1D-myo-inositol-4,5-bisphosphate) + H2O = 1D-myo-inositol 1,4,5-trisphosphate + a 1,2-diacyl-sn-glycerol + H(+)</text>
        <dbReference type="Rhea" id="RHEA:33179"/>
        <dbReference type="ChEBI" id="CHEBI:15377"/>
        <dbReference type="ChEBI" id="CHEBI:15378"/>
        <dbReference type="ChEBI" id="CHEBI:17815"/>
        <dbReference type="ChEBI" id="CHEBI:58456"/>
        <dbReference type="ChEBI" id="CHEBI:203600"/>
        <dbReference type="EC" id="3.1.4.11"/>
    </reaction>
</comment>
<keyword evidence="11" id="KW-0807">Transducer</keyword>
<dbReference type="CDD" id="cd08592">
    <property type="entry name" value="PI-PLCc_gamma"/>
    <property type="match status" value="1"/>
</dbReference>
<organism evidence="15 16">
    <name type="scientific">Eleginops maclovinus</name>
    <name type="common">Patagonian blennie</name>
    <name type="synonym">Eleginus maclovinus</name>
    <dbReference type="NCBI Taxonomy" id="56733"/>
    <lineage>
        <taxon>Eukaryota</taxon>
        <taxon>Metazoa</taxon>
        <taxon>Chordata</taxon>
        <taxon>Craniata</taxon>
        <taxon>Vertebrata</taxon>
        <taxon>Euteleostomi</taxon>
        <taxon>Actinopterygii</taxon>
        <taxon>Neopterygii</taxon>
        <taxon>Teleostei</taxon>
        <taxon>Neoteleostei</taxon>
        <taxon>Acanthomorphata</taxon>
        <taxon>Eupercaria</taxon>
        <taxon>Perciformes</taxon>
        <taxon>Notothenioidei</taxon>
        <taxon>Eleginopidae</taxon>
        <taxon>Eleginops</taxon>
    </lineage>
</organism>
<dbReference type="Pfam" id="PF00078">
    <property type="entry name" value="RVT_1"/>
    <property type="match status" value="1"/>
</dbReference>
<evidence type="ECO:0000256" key="4">
    <source>
        <dbReference type="ARBA" id="ARBA00022723"/>
    </source>
</evidence>
<comment type="caution">
    <text evidence="15">The sequence shown here is derived from an EMBL/GenBank/DDBJ whole genome shotgun (WGS) entry which is preliminary data.</text>
</comment>
<dbReference type="InterPro" id="IPR000477">
    <property type="entry name" value="RT_dom"/>
</dbReference>
<proteinExistence type="predicted"/>
<dbReference type="PANTHER" id="PTHR10336">
    <property type="entry name" value="PHOSPHOINOSITIDE-SPECIFIC PHOSPHOLIPASE C FAMILY PROTEIN"/>
    <property type="match status" value="1"/>
</dbReference>
<dbReference type="InterPro" id="IPR057061">
    <property type="entry name" value="PLCG_EF-hand_2"/>
</dbReference>
<dbReference type="Pfam" id="PF00017">
    <property type="entry name" value="SH2"/>
    <property type="match status" value="1"/>
</dbReference>
<dbReference type="GO" id="GO:0010634">
    <property type="term" value="P:positive regulation of epithelial cell migration"/>
    <property type="evidence" value="ECO:0007669"/>
    <property type="project" value="TreeGrafter"/>
</dbReference>
<keyword evidence="7" id="KW-0106">Calcium</keyword>
<evidence type="ECO:0000256" key="1">
    <source>
        <dbReference type="ARBA" id="ARBA00001913"/>
    </source>
</evidence>
<keyword evidence="4" id="KW-0479">Metal-binding</keyword>
<dbReference type="InterPro" id="IPR000980">
    <property type="entry name" value="SH2"/>
</dbReference>
<dbReference type="GO" id="GO:0004435">
    <property type="term" value="F:phosphatidylinositol-4,5-bisphosphate phospholipase C activity"/>
    <property type="evidence" value="ECO:0007669"/>
    <property type="project" value="UniProtKB-EC"/>
</dbReference>
<evidence type="ECO:0000256" key="5">
    <source>
        <dbReference type="ARBA" id="ARBA00022737"/>
    </source>
</evidence>
<dbReference type="SMART" id="SM00148">
    <property type="entry name" value="PLCXc"/>
    <property type="match status" value="1"/>
</dbReference>
<evidence type="ECO:0000256" key="12">
    <source>
        <dbReference type="PROSITE-ProRule" id="PRU00191"/>
    </source>
</evidence>
<accession>A0AAN7XTA6</accession>
<dbReference type="InterPro" id="IPR000909">
    <property type="entry name" value="PLipase_C_PInositol-sp_X_dom"/>
</dbReference>
<reference evidence="15 16" key="2">
    <citation type="journal article" date="2023" name="Mol. Biol. Evol.">
        <title>Genomics of Secondarily Temperate Adaptation in the Only Non-Antarctic Icefish.</title>
        <authorList>
            <person name="Rivera-Colon A.G."/>
            <person name="Rayamajhi N."/>
            <person name="Minhas B.F."/>
            <person name="Madrigal G."/>
            <person name="Bilyk K.T."/>
            <person name="Yoon V."/>
            <person name="Hune M."/>
            <person name="Gregory S."/>
            <person name="Cheng C.H.C."/>
            <person name="Catchen J.M."/>
        </authorList>
    </citation>
    <scope>NUCLEOTIDE SEQUENCE [LARGE SCALE GENOMIC DNA]</scope>
    <source>
        <strain evidence="15">JMC-PN-2008</strain>
    </source>
</reference>
<dbReference type="Proteomes" id="UP001346869">
    <property type="component" value="Unassembled WGS sequence"/>
</dbReference>
<dbReference type="InterPro" id="IPR056586">
    <property type="entry name" value="EF-hand_PLCG1"/>
</dbReference>
<dbReference type="InterPro" id="IPR011993">
    <property type="entry name" value="PH-like_dom_sf"/>
</dbReference>